<comment type="caution">
    <text evidence="1">The sequence shown here is derived from an EMBL/GenBank/DDBJ whole genome shotgun (WGS) entry which is preliminary data.</text>
</comment>
<protein>
    <submittedName>
        <fullName evidence="1">Uncharacterized protein</fullName>
    </submittedName>
</protein>
<organism evidence="1 2">
    <name type="scientific">Caerostris extrusa</name>
    <name type="common">Bark spider</name>
    <name type="synonym">Caerostris bankana</name>
    <dbReference type="NCBI Taxonomy" id="172846"/>
    <lineage>
        <taxon>Eukaryota</taxon>
        <taxon>Metazoa</taxon>
        <taxon>Ecdysozoa</taxon>
        <taxon>Arthropoda</taxon>
        <taxon>Chelicerata</taxon>
        <taxon>Arachnida</taxon>
        <taxon>Araneae</taxon>
        <taxon>Araneomorphae</taxon>
        <taxon>Entelegynae</taxon>
        <taxon>Araneoidea</taxon>
        <taxon>Araneidae</taxon>
        <taxon>Caerostris</taxon>
    </lineage>
</organism>
<name>A0AAV4V271_CAEEX</name>
<reference evidence="1 2" key="1">
    <citation type="submission" date="2021-06" db="EMBL/GenBank/DDBJ databases">
        <title>Caerostris extrusa draft genome.</title>
        <authorList>
            <person name="Kono N."/>
            <person name="Arakawa K."/>
        </authorList>
    </citation>
    <scope>NUCLEOTIDE SEQUENCE [LARGE SCALE GENOMIC DNA]</scope>
</reference>
<evidence type="ECO:0000313" key="2">
    <source>
        <dbReference type="Proteomes" id="UP001054945"/>
    </source>
</evidence>
<dbReference type="Proteomes" id="UP001054945">
    <property type="component" value="Unassembled WGS sequence"/>
</dbReference>
<gene>
    <name evidence="1" type="ORF">CEXT_539601</name>
</gene>
<evidence type="ECO:0000313" key="1">
    <source>
        <dbReference type="EMBL" id="GIY63989.1"/>
    </source>
</evidence>
<keyword evidence="2" id="KW-1185">Reference proteome</keyword>
<sequence length="73" mass="8598">MSCPMTSQERTQSTPLEFSWRVFRSCDKSGIEFLNIKMVKKCCVPCCRSNYDPTVYISCFQFPKEERQKKLMA</sequence>
<dbReference type="EMBL" id="BPLR01013814">
    <property type="protein sequence ID" value="GIY63989.1"/>
    <property type="molecule type" value="Genomic_DNA"/>
</dbReference>
<dbReference type="AlphaFoldDB" id="A0AAV4V271"/>
<proteinExistence type="predicted"/>
<accession>A0AAV4V271</accession>